<evidence type="ECO:0000313" key="1">
    <source>
        <dbReference type="EMBL" id="KAH7925247.1"/>
    </source>
</evidence>
<protein>
    <submittedName>
        <fullName evidence="1">P-loop containing nucleoside triphosphate hydrolase protein</fullName>
    </submittedName>
</protein>
<sequence length="2370" mass="261967">MDRTRRLDRLFIEVITGKVTVAKHNAQLFLEAVCAQQDSAVCISKIVGNKAGVPSVQAAMRFNTSLVFLNGPGTDVVAYLLLVKDVGGGDALNQILNNIVDPPIFWSAFSQAFRAGLLGDKAQLAFAGLLLHLISFSGDDATQYRDVAAEIVKQDSFDASPLADLRAIGHRIKHILSAYGSNALTDAENGPGGRHDNDFADFRHIAILPTADEILSAEAPFLRPSAALEDPETESTRLADYLDNTYRLLREDMIYEMREELQIALGKKKGKHRGLVVEGLTLIDIHCGTPDRRSRWAIVLQCHGDLWQFKKVPEKDRRSFLTHDYHGSKILKHQSLACIIVDGEVAAFATVNRVEDLLAKKPPVIVLHLEGEATTTRALLKLKVARHIKLIQIDTAIFAYEPVLKAIQHTQEVPLSQEILFWKEGDLLESPSTMPARIIQSVAQNPSQDLQSLLGTPKSIKLDESQTASLLSALTQKVSLIQGPPGTGKSFIGALLAKTLHDCTIQTILVVCYTNHALDQFLEDLINIGIPSDSMVRLGAKAKAEVDHLSLFNQKKSNHALSKADWSIIDHLKADSEDLCERLEKVFDQYKAATIQAADILRHLEFNDSAYFDAFRVPESDDGMTQVDRHGRAIDFRFLFNHWSKGWDAGMFRDHPQIRDASEIWGMPKPQRLKLIEKWSTDIRKELVAEMCAIGKNYNGRQAHLARKFSENVTATLKMKRIIGCTTTGAAKYSEDIRAAAPDVLLVEEAGEILESHVLTALGEKTKQLILIGDHKQLRPKVNHYLLTVEKGEGYNLNMSLFERLVLKGFPHKTLTAQHRMRPEISTLIRRLTYPDLTDAPGTKGRDNIRGVRDNIIFINHDYPEDDMLQAADRGDAGSPSSKQNTYEVQMVLKMVRYLAQQGYGTDKIVILTPYLGQLYNLREALKTDNDPVLNDLDSFDLVRAGLLSAAAANVSKRRIRLATIDNYQGEESDIVIASLTRSNASHDIGFMSSPERVNVLLSRARDGLILIGNAPTFLNARKGKELWGTLFGLLKDGGHIYDGFPIKCERHPDRKAILNQAVDFDVQCPDGGCTEPCGTMLSCNLHRCPSKCHQLSDHSKMPCEYIFYAKCMANVHDQSWQCHQGQPVTCPKCDRDAKRAEQQRAKDFLRQQKQEADRLAHERRMADIEAKFALENEVLADAQLAQQRADAIRQKEKDLEAARARVKNASRTQGTSAPRSPPLPDNATPETKPMVKPMHAPNERPLPPPPQPPAPATRSIARDDWQRQKDIDGAYNDAIDAIMDMTGLEDVKNQVLKIKAKIDLAKRQGLSLNKERLNLVLLGNPGTGKTTVARLYAQFLASIQVLPGSAFIETTGANLANDGVSGAKKLIEDAVKAGGGAIFIDEAYQLVGEHQFQGGQVLDFLLAEMENRVGTLVFILAGYNKQMEKFFEHNPGLPSRVPYRLQFADYGDDELLSMMEDLVQKKYKGAMKVEDGIRGLYGRIAVRRLGYGRGREGFGNARALQNMFAKVCERQAERVERERKEGQLPDDFFLAKEDLIGPDPSTVFPQSKPWARLQSLIGLEAVKESIRNLFALIEVNYQRELKETKPIEMSLNRVFLGSPGTGKTTVAKLYGQVLSDLGLLSNGEVVLKNPADFIGAHLGESEKNTKAILASTAGKVLVIDEASWRIGEDSGAYMLYGGSAGSQDPFKTTVIDTIVAEIQSVPGEDRCVLLLGYKAQMEEMFQNVNPGLARRFAIENAFNFEDFTDSQLREILDFKLKDQDLNATDAAKDVASNLLGRARNRPNFGNAGEVENMLGLAKARYQTRQASVPAHKRSDVVFEPRDFDPDFDRDLNASANLAKLFDDIVGCEDIISKLGDYQKTARGMKAQGMDMRQGGIPTNFIFKGPPGTGKTTVARKMGQVYYDMGFLSTKDVVECSASDLVGQYVGQTGPKTKKLFEKALGKVLFVDEAYRLGEGHFAKEAMDELVGLLTHESFKSKLLVILAGYDQEMNALLAVNPGLSSRFSEEVVFPNMSSDQCLSIINKELKSKHISLDELADPSSDEYQRMKMIIDELSQLPSWGNARDTKTMASTMINEALKSAADKPPGAGLILAATQAVSIMEAMLSKQRGRAIDVPKKPQPSLPQQTQQAAPPPPHRPPQVSRPQVAQPPRARQPPQPRAAPPPTQPRPARPSGSTNQAPKPSQARTAPPQTRAATPSARTVPAAATNSSLSSQRDAGVSDEIWYRLQADAQAAESAASAAKEAQRKLQQELQKAEARQKAAEKAAQALELAKAQAKNQAEQDELKRKREQARIREVEAKAARERALAALRAKQQEEAKQRTQEAKAQAALRRMGVCVAGFQWIRQESGYRCAGGSHFVSHAQLGV</sequence>
<evidence type="ECO:0000313" key="2">
    <source>
        <dbReference type="Proteomes" id="UP000790709"/>
    </source>
</evidence>
<gene>
    <name evidence="1" type="ORF">BV22DRAFT_1129173</name>
</gene>
<keyword evidence="2" id="KW-1185">Reference proteome</keyword>
<name>A0ACB8BK88_9AGAM</name>
<dbReference type="EMBL" id="MU266406">
    <property type="protein sequence ID" value="KAH7925247.1"/>
    <property type="molecule type" value="Genomic_DNA"/>
</dbReference>
<accession>A0ACB8BK88</accession>
<comment type="caution">
    <text evidence="1">The sequence shown here is derived from an EMBL/GenBank/DDBJ whole genome shotgun (WGS) entry which is preliminary data.</text>
</comment>
<organism evidence="1 2">
    <name type="scientific">Leucogyrophana mollusca</name>
    <dbReference type="NCBI Taxonomy" id="85980"/>
    <lineage>
        <taxon>Eukaryota</taxon>
        <taxon>Fungi</taxon>
        <taxon>Dikarya</taxon>
        <taxon>Basidiomycota</taxon>
        <taxon>Agaricomycotina</taxon>
        <taxon>Agaricomycetes</taxon>
        <taxon>Agaricomycetidae</taxon>
        <taxon>Boletales</taxon>
        <taxon>Boletales incertae sedis</taxon>
        <taxon>Leucogyrophana</taxon>
    </lineage>
</organism>
<proteinExistence type="predicted"/>
<reference evidence="1" key="1">
    <citation type="journal article" date="2021" name="New Phytol.">
        <title>Evolutionary innovations through gain and loss of genes in the ectomycorrhizal Boletales.</title>
        <authorList>
            <person name="Wu G."/>
            <person name="Miyauchi S."/>
            <person name="Morin E."/>
            <person name="Kuo A."/>
            <person name="Drula E."/>
            <person name="Varga T."/>
            <person name="Kohler A."/>
            <person name="Feng B."/>
            <person name="Cao Y."/>
            <person name="Lipzen A."/>
            <person name="Daum C."/>
            <person name="Hundley H."/>
            <person name="Pangilinan J."/>
            <person name="Johnson J."/>
            <person name="Barry K."/>
            <person name="LaButti K."/>
            <person name="Ng V."/>
            <person name="Ahrendt S."/>
            <person name="Min B."/>
            <person name="Choi I.G."/>
            <person name="Park H."/>
            <person name="Plett J.M."/>
            <person name="Magnuson J."/>
            <person name="Spatafora J.W."/>
            <person name="Nagy L.G."/>
            <person name="Henrissat B."/>
            <person name="Grigoriev I.V."/>
            <person name="Yang Z.L."/>
            <person name="Xu J."/>
            <person name="Martin F.M."/>
        </authorList>
    </citation>
    <scope>NUCLEOTIDE SEQUENCE</scope>
    <source>
        <strain evidence="1">KUC20120723A-06</strain>
    </source>
</reference>
<keyword evidence="1" id="KW-0378">Hydrolase</keyword>
<dbReference type="Proteomes" id="UP000790709">
    <property type="component" value="Unassembled WGS sequence"/>
</dbReference>